<dbReference type="EMBL" id="AAOH01000002">
    <property type="protein sequence ID" value="EAR29557.1"/>
    <property type="molecule type" value="Genomic_DNA"/>
</dbReference>
<evidence type="ECO:0000256" key="4">
    <source>
        <dbReference type="RuleBase" id="RU004508"/>
    </source>
</evidence>
<dbReference type="Gene3D" id="3.40.640.10">
    <property type="entry name" value="Type I PLP-dependent aspartate aminotransferase-like (Major domain)"/>
    <property type="match status" value="1"/>
</dbReference>
<dbReference type="GO" id="GO:0008483">
    <property type="term" value="F:transaminase activity"/>
    <property type="evidence" value="ECO:0007669"/>
    <property type="project" value="TreeGrafter"/>
</dbReference>
<organism evidence="5 6">
    <name type="scientific">Pseudoalteromonas tunicata D2</name>
    <dbReference type="NCBI Taxonomy" id="87626"/>
    <lineage>
        <taxon>Bacteria</taxon>
        <taxon>Pseudomonadati</taxon>
        <taxon>Pseudomonadota</taxon>
        <taxon>Gammaproteobacteria</taxon>
        <taxon>Alteromonadales</taxon>
        <taxon>Pseudoalteromonadaceae</taxon>
        <taxon>Pseudoalteromonas</taxon>
    </lineage>
</organism>
<proteinExistence type="inferred from homology"/>
<dbReference type="eggNOG" id="COG0399">
    <property type="taxonomic scope" value="Bacteria"/>
</dbReference>
<dbReference type="NCBIfam" id="TIGR04181">
    <property type="entry name" value="NHT_00031"/>
    <property type="match status" value="1"/>
</dbReference>
<dbReference type="STRING" id="87626.PTD2_12094"/>
<dbReference type="PANTHER" id="PTHR30244:SF30">
    <property type="entry name" value="BLR5990 PROTEIN"/>
    <property type="match status" value="1"/>
</dbReference>
<feature type="modified residue" description="N6-(pyridoxal phosphate)lysine" evidence="3">
    <location>
        <position position="217"/>
    </location>
</feature>
<dbReference type="InterPro" id="IPR015421">
    <property type="entry name" value="PyrdxlP-dep_Trfase_major"/>
</dbReference>
<dbReference type="InterPro" id="IPR000653">
    <property type="entry name" value="DegT/StrS_aminotransferase"/>
</dbReference>
<dbReference type="PANTHER" id="PTHR30244">
    <property type="entry name" value="TRANSAMINASE"/>
    <property type="match status" value="1"/>
</dbReference>
<name>A4C6F3_9GAMM</name>
<dbReference type="InterPro" id="IPR015424">
    <property type="entry name" value="PyrdxlP-dep_Trfase"/>
</dbReference>
<reference evidence="5 6" key="1">
    <citation type="submission" date="2006-02" db="EMBL/GenBank/DDBJ databases">
        <authorList>
            <person name="Moran M.A."/>
            <person name="Kjelleberg S."/>
            <person name="Egan S."/>
            <person name="Saunders N."/>
            <person name="Thomas T."/>
            <person name="Ferriera S."/>
            <person name="Johnson J."/>
            <person name="Kravitz S."/>
            <person name="Halpern A."/>
            <person name="Remington K."/>
            <person name="Beeson K."/>
            <person name="Tran B."/>
            <person name="Rogers Y.-H."/>
            <person name="Friedman R."/>
            <person name="Venter J.C."/>
        </authorList>
    </citation>
    <scope>NUCLEOTIDE SEQUENCE [LARGE SCALE GENOMIC DNA]</scope>
    <source>
        <strain evidence="5 6">D2</strain>
    </source>
</reference>
<dbReference type="CDD" id="cd00616">
    <property type="entry name" value="AHBA_syn"/>
    <property type="match status" value="1"/>
</dbReference>
<dbReference type="RefSeq" id="WP_009837431.1">
    <property type="nucleotide sequence ID" value="NZ_AAOH01000002.1"/>
</dbReference>
<keyword evidence="1 3" id="KW-0663">Pyridoxal phosphate</keyword>
<dbReference type="AlphaFoldDB" id="A4C6F3"/>
<comment type="similarity">
    <text evidence="4">Belongs to the DegT/DnrJ/EryC1 family.</text>
</comment>
<gene>
    <name evidence="5" type="ORF">PTD2_12094</name>
</gene>
<feature type="active site" description="Proton acceptor" evidence="2">
    <location>
        <position position="217"/>
    </location>
</feature>
<evidence type="ECO:0000256" key="2">
    <source>
        <dbReference type="PIRSR" id="PIRSR000390-1"/>
    </source>
</evidence>
<evidence type="ECO:0000256" key="1">
    <source>
        <dbReference type="ARBA" id="ARBA00022898"/>
    </source>
</evidence>
<dbReference type="OrthoDB" id="9804264at2"/>
<dbReference type="InterPro" id="IPR026385">
    <property type="entry name" value="LegC-like"/>
</dbReference>
<dbReference type="Proteomes" id="UP000006201">
    <property type="component" value="Unassembled WGS sequence"/>
</dbReference>
<dbReference type="PIRSF" id="PIRSF000390">
    <property type="entry name" value="PLP_StrS"/>
    <property type="match status" value="1"/>
</dbReference>
<evidence type="ECO:0000256" key="3">
    <source>
        <dbReference type="PIRSR" id="PIRSR000390-2"/>
    </source>
</evidence>
<evidence type="ECO:0000313" key="5">
    <source>
        <dbReference type="EMBL" id="EAR29557.1"/>
    </source>
</evidence>
<dbReference type="GO" id="GO:0030170">
    <property type="term" value="F:pyridoxal phosphate binding"/>
    <property type="evidence" value="ECO:0007669"/>
    <property type="project" value="TreeGrafter"/>
</dbReference>
<protein>
    <submittedName>
        <fullName evidence="5">UDP-bacillosamine synthetase</fullName>
    </submittedName>
</protein>
<dbReference type="HOGENOM" id="CLU_033332_2_1_6"/>
<keyword evidence="6" id="KW-1185">Reference proteome</keyword>
<sequence length="387" mass="42349">MSAQLSSIIDFIRGLYPNKDFIALHEPSFSQLEKDLVLRTIESTFVSSVGEYVDEFEHKLSERLAAPVIVVNSGTSALHMALVLSGVGRDDKVITQALTFVATCNAIAYCGAEPVLLDVDLGTLGLSADVMADYLANHTYQDESGVCRDNTDHKAIRACVPMHTFGLSCDIVKIAALCEQYHIELIEDAAEALGSSSGQKPLGTFGRFGVLSFNGNKTITTGAGGAIICRTAEDAKRAKFLTTTAKQADAFEYYHPELGYNYRMPNLNAALGVAQLAKLDDILASKQAIAQQYQHFFKDSEFKFISAPANTVANNWLNAVLAPSKEAKQGLLEFAKQHNVMMRPAWQPMYRLPMYQDVYQSKMANTEYLIDHLVNLPSSAQLGVPTC</sequence>
<accession>A4C6F3</accession>
<dbReference type="SUPFAM" id="SSF53383">
    <property type="entry name" value="PLP-dependent transferases"/>
    <property type="match status" value="1"/>
</dbReference>
<dbReference type="Pfam" id="PF01041">
    <property type="entry name" value="DegT_DnrJ_EryC1"/>
    <property type="match status" value="1"/>
</dbReference>
<comment type="caution">
    <text evidence="5">The sequence shown here is derived from an EMBL/GenBank/DDBJ whole genome shotgun (WGS) entry which is preliminary data.</text>
</comment>
<evidence type="ECO:0000313" key="6">
    <source>
        <dbReference type="Proteomes" id="UP000006201"/>
    </source>
</evidence>
<dbReference type="GO" id="GO:0000271">
    <property type="term" value="P:polysaccharide biosynthetic process"/>
    <property type="evidence" value="ECO:0007669"/>
    <property type="project" value="TreeGrafter"/>
</dbReference>